<protein>
    <submittedName>
        <fullName evidence="2">Uncharacterized protein</fullName>
    </submittedName>
</protein>
<sequence>MGRKRAASAAAPAAGGPSGDAGGRGARGGARGRGSGRGKRAKTASASEREATLVGPLVIRKRTTDTSGGGVCGRCGATESSDNPFPDVKTPNEQIQKFAHACSYHFCGYVKGKFWMDFNWSSMCATCEQDEELAESFEAACETIDGSREASSLPQAVSTDHQTGIMVFSDCILITEKQYQADIAPTGASALLPSQAGERETTLQNEMKGESATGIFARDPQSPYLKVRRFSTVMGSRVEKALSAEDCCKGGAGIACEDVIIRLMREGLPVSLRGRVDIPTVSELKLRAVGAARALGLVGSDGPHGLSQVAGGGPLAIADAIVDGTVGDSGLAAQGPRGGQATGSGGAVVAQQPESEACGHVPGGLDGDGASVPRLDVTAEPSVAGNRSDRRGSASAAACQTPPSAKGKTPPADAKERDRYQEIVASINMGLLLTTGANHSIGDRIYALKRFKPKSELIESLQRTALADIETCTSLGGNALDVMSLDTRVRLLKKIRRVKLDGAESWMINLCAVATREANDPSIKVDIALPWKSYTVGDFQPLAPSMAEVGIAADRIIDEGRDFFISNVVLPLTRADVVDTEYMSALISAIREEAGPCKNLAYEIFVFTEAVRVLLDSSPTALLECTCRSDVRKLLREEFGATWRTVVATFGAEWQEVLAEYNRAYFSDVKYGEKVKHDVIGDLLEWGAFLRKGAASGMLDSFHEQVVGWIGVQTAQLEQGGHTPTMDFSTSLNLKLLELISGMPKIRGVDEVTIQKFNELQSNVEAMGSKFHIHGQATKLRDACSQFDPSDANSVKTITGALNSTMGELFGSQACVAAMGSCAQVCLSHAAAVGADSVKRCDFASNLAGYAEKIKTIAMIATEVLNRILDPSAEAKHMMTTCKCLRILLTLMVQVGELVQVEPFSEAEVNDDVIEASADDSPAQPGNPTAPRGSNLEDYKPAPAMLEFAGLAKSVVQKARVVIKKFSTACWDASHEAGLDILAALADCKGGVFNSGGEHWSKGAELETWEQLSDHAKRTPFKQKGITVTVRNREKELHNHMVSLKEIAADHGAKDQCSEFEKKANAVIGIAYATMFEARLLQAMRGAKKAADIKETLFAFRDELHDAKLFSEKNARPMVTMKFEAMQ</sequence>
<dbReference type="Proteomes" id="UP001189429">
    <property type="component" value="Unassembled WGS sequence"/>
</dbReference>
<reference evidence="2" key="1">
    <citation type="submission" date="2023-10" db="EMBL/GenBank/DDBJ databases">
        <authorList>
            <person name="Chen Y."/>
            <person name="Shah S."/>
            <person name="Dougan E. K."/>
            <person name="Thang M."/>
            <person name="Chan C."/>
        </authorList>
    </citation>
    <scope>NUCLEOTIDE SEQUENCE [LARGE SCALE GENOMIC DNA]</scope>
</reference>
<organism evidence="2 3">
    <name type="scientific">Prorocentrum cordatum</name>
    <dbReference type="NCBI Taxonomy" id="2364126"/>
    <lineage>
        <taxon>Eukaryota</taxon>
        <taxon>Sar</taxon>
        <taxon>Alveolata</taxon>
        <taxon>Dinophyceae</taxon>
        <taxon>Prorocentrales</taxon>
        <taxon>Prorocentraceae</taxon>
        <taxon>Prorocentrum</taxon>
    </lineage>
</organism>
<evidence type="ECO:0000313" key="2">
    <source>
        <dbReference type="EMBL" id="CAK0810448.1"/>
    </source>
</evidence>
<comment type="caution">
    <text evidence="2">The sequence shown here is derived from an EMBL/GenBank/DDBJ whole genome shotgun (WGS) entry which is preliminary data.</text>
</comment>
<feature type="compositionally biased region" description="Gly residues" evidence="1">
    <location>
        <begin position="336"/>
        <end position="346"/>
    </location>
</feature>
<feature type="region of interest" description="Disordered" evidence="1">
    <location>
        <begin position="916"/>
        <end position="937"/>
    </location>
</feature>
<feature type="compositionally biased region" description="Gly residues" evidence="1">
    <location>
        <begin position="16"/>
        <end position="33"/>
    </location>
</feature>
<keyword evidence="3" id="KW-1185">Reference proteome</keyword>
<feature type="region of interest" description="Disordered" evidence="1">
    <location>
        <begin position="1"/>
        <end position="60"/>
    </location>
</feature>
<accession>A0ABN9QYX5</accession>
<name>A0ABN9QYX5_9DINO</name>
<dbReference type="EMBL" id="CAUYUJ010004660">
    <property type="protein sequence ID" value="CAK0810448.1"/>
    <property type="molecule type" value="Genomic_DNA"/>
</dbReference>
<proteinExistence type="predicted"/>
<gene>
    <name evidence="2" type="ORF">PCOR1329_LOCUS15411</name>
</gene>
<feature type="region of interest" description="Disordered" evidence="1">
    <location>
        <begin position="329"/>
        <end position="416"/>
    </location>
</feature>
<evidence type="ECO:0000313" key="3">
    <source>
        <dbReference type="Proteomes" id="UP001189429"/>
    </source>
</evidence>
<feature type="non-terminal residue" evidence="2">
    <location>
        <position position="1127"/>
    </location>
</feature>
<evidence type="ECO:0000256" key="1">
    <source>
        <dbReference type="SAM" id="MobiDB-lite"/>
    </source>
</evidence>